<dbReference type="EMBL" id="BPVZ01000014">
    <property type="protein sequence ID" value="GKU99434.1"/>
    <property type="molecule type" value="Genomic_DNA"/>
</dbReference>
<protein>
    <submittedName>
        <fullName evidence="3">Uncharacterized protein</fullName>
    </submittedName>
</protein>
<feature type="region of interest" description="Disordered" evidence="2">
    <location>
        <begin position="491"/>
        <end position="533"/>
    </location>
</feature>
<accession>A0AAV5ILU5</accession>
<keyword evidence="1" id="KW-0175">Coiled coil</keyword>
<evidence type="ECO:0000313" key="3">
    <source>
        <dbReference type="EMBL" id="GKU99434.1"/>
    </source>
</evidence>
<evidence type="ECO:0000256" key="2">
    <source>
        <dbReference type="SAM" id="MobiDB-lite"/>
    </source>
</evidence>
<comment type="caution">
    <text evidence="3">The sequence shown here is derived from an EMBL/GenBank/DDBJ whole genome shotgun (WGS) entry which is preliminary data.</text>
</comment>
<evidence type="ECO:0000313" key="4">
    <source>
        <dbReference type="Proteomes" id="UP001054252"/>
    </source>
</evidence>
<feature type="coiled-coil region" evidence="1">
    <location>
        <begin position="350"/>
        <end position="447"/>
    </location>
</feature>
<dbReference type="Proteomes" id="UP001054252">
    <property type="component" value="Unassembled WGS sequence"/>
</dbReference>
<name>A0AAV5ILU5_9ROSI</name>
<dbReference type="AlphaFoldDB" id="A0AAV5ILU5"/>
<proteinExistence type="predicted"/>
<gene>
    <name evidence="3" type="ORF">SLEP1_g12287</name>
</gene>
<reference evidence="3 4" key="1">
    <citation type="journal article" date="2021" name="Commun. Biol.">
        <title>The genome of Shorea leprosula (Dipterocarpaceae) highlights the ecological relevance of drought in aseasonal tropical rainforests.</title>
        <authorList>
            <person name="Ng K.K.S."/>
            <person name="Kobayashi M.J."/>
            <person name="Fawcett J.A."/>
            <person name="Hatakeyama M."/>
            <person name="Paape T."/>
            <person name="Ng C.H."/>
            <person name="Ang C.C."/>
            <person name="Tnah L.H."/>
            <person name="Lee C.T."/>
            <person name="Nishiyama T."/>
            <person name="Sese J."/>
            <person name="O'Brien M.J."/>
            <person name="Copetti D."/>
            <person name="Mohd Noor M.I."/>
            <person name="Ong R.C."/>
            <person name="Putra M."/>
            <person name="Sireger I.Z."/>
            <person name="Indrioko S."/>
            <person name="Kosugi Y."/>
            <person name="Izuno A."/>
            <person name="Isagi Y."/>
            <person name="Lee S.L."/>
            <person name="Shimizu K.K."/>
        </authorList>
    </citation>
    <scope>NUCLEOTIDE SEQUENCE [LARGE SCALE GENOMIC DNA]</scope>
    <source>
        <strain evidence="3">214</strain>
    </source>
</reference>
<sequence length="533" mass="60521">MSSKETLSVRGSEEVKVLKYGDGGIESGLSGSDRAEDEVGVREVVEGEGEEIPSNILEIEGGDDRCYDVEADIVFEVKGYESELVTRDSLSYLVETYDLPHQVLIRPAGVKERACSAPRDHWMPMYAHYLVVGLRFPIPELLVWLLLEYNVGLTQFVPNAIRAIIGFMVYCRARGVKWERKDGEVEFLCSWKAKKTNQNKYSLNSDEEEEVEKLVREKGEILDISSDVINAAELYGPSSLSEAEMDKFLSSVEGIAIPKKPRKKSKTYETIASGRGNGNNEKEHISKEEIRGDEVMEFVPRPPLVELDPELKETGVTTHGKVDRRRAREEALIHEGISVVKHALETTTWVNALAKEFMELVKEHNSLQQQKDELQKKNGEMQRELDMAIPTVTSLQNERDLLKTILSFNEKKRKMCEEKIEAQEEEIKRMKESEAKLKKKVKLLVNNGIEEHIANFLNSSSFDNIVNLYRLPIAILAFIDCRKKESQPLPQVEIHPVPLEEEQPTLPEVEQPPFPVVQQPPHLAEQQPPPLAE</sequence>
<organism evidence="3 4">
    <name type="scientific">Rubroshorea leprosula</name>
    <dbReference type="NCBI Taxonomy" id="152421"/>
    <lineage>
        <taxon>Eukaryota</taxon>
        <taxon>Viridiplantae</taxon>
        <taxon>Streptophyta</taxon>
        <taxon>Embryophyta</taxon>
        <taxon>Tracheophyta</taxon>
        <taxon>Spermatophyta</taxon>
        <taxon>Magnoliopsida</taxon>
        <taxon>eudicotyledons</taxon>
        <taxon>Gunneridae</taxon>
        <taxon>Pentapetalae</taxon>
        <taxon>rosids</taxon>
        <taxon>malvids</taxon>
        <taxon>Malvales</taxon>
        <taxon>Dipterocarpaceae</taxon>
        <taxon>Rubroshorea</taxon>
    </lineage>
</organism>
<evidence type="ECO:0000256" key="1">
    <source>
        <dbReference type="SAM" id="Coils"/>
    </source>
</evidence>
<keyword evidence="4" id="KW-1185">Reference proteome</keyword>